<feature type="transmembrane region" description="Helical" evidence="1">
    <location>
        <begin position="106"/>
        <end position="127"/>
    </location>
</feature>
<name>A0A0S3QT37_THET7</name>
<sequence length="148" mass="17085">MATALMTIGFLALMSSMMLFLASSTERKFYGIVREIFEIWQQQRKELSIGTEEYKQRMETMEQLLPNTKSIRKIMNMAMVAVVAGIGIYSYSLVSLYKGWIQVKPGFYLLIVSAFLFIYGGFSSYYANKKLTDSMRDISRYLKTLITQ</sequence>
<dbReference type="RefSeq" id="WP_068549480.1">
    <property type="nucleotide sequence ID" value="NZ_AP013035.1"/>
</dbReference>
<reference evidence="3" key="1">
    <citation type="journal article" date="2018" name="Science">
        <title>A primordial and reversible TCA cycle in a facultatively chemolithoautotrophic thermophile.</title>
        <authorList>
            <person name="Nunoura T."/>
            <person name="Chikaraishi Y."/>
            <person name="Izaki R."/>
            <person name="Suwa T."/>
            <person name="Sato T."/>
            <person name="Harada T."/>
            <person name="Mori K."/>
            <person name="Kato Y."/>
            <person name="Miyazaki M."/>
            <person name="Shimamura S."/>
            <person name="Yanagawa K."/>
            <person name="Shuto A."/>
            <person name="Ohkouchi N."/>
            <person name="Fujita N."/>
            <person name="Takaki Y."/>
            <person name="Atomi H."/>
            <person name="Takai K."/>
        </authorList>
    </citation>
    <scope>NUCLEOTIDE SEQUENCE [LARGE SCALE GENOMIC DNA]</scope>
    <source>
        <strain evidence="3">DSM 17441 / JCM 13301 / NBRC 103674 / ABI70S6</strain>
    </source>
</reference>
<feature type="transmembrane region" description="Helical" evidence="1">
    <location>
        <begin position="6"/>
        <end position="24"/>
    </location>
</feature>
<dbReference type="AlphaFoldDB" id="A0A0S3QT37"/>
<evidence type="ECO:0000313" key="2">
    <source>
        <dbReference type="EMBL" id="BAT71487.1"/>
    </source>
</evidence>
<feature type="transmembrane region" description="Helical" evidence="1">
    <location>
        <begin position="74"/>
        <end position="94"/>
    </location>
</feature>
<gene>
    <name evidence="2" type="ORF">TST_0681</name>
</gene>
<dbReference type="STRING" id="1298851.TST_0681"/>
<evidence type="ECO:0000313" key="3">
    <source>
        <dbReference type="Proteomes" id="UP000063234"/>
    </source>
</evidence>
<dbReference type="KEGG" id="ttk:TST_0681"/>
<dbReference type="PATRIC" id="fig|1298851.3.peg.707"/>
<keyword evidence="1" id="KW-1133">Transmembrane helix</keyword>
<evidence type="ECO:0008006" key="4">
    <source>
        <dbReference type="Google" id="ProtNLM"/>
    </source>
</evidence>
<accession>A0A0S3QT37</accession>
<keyword evidence="1" id="KW-0812">Transmembrane</keyword>
<keyword evidence="1" id="KW-0472">Membrane</keyword>
<dbReference type="EMBL" id="AP013035">
    <property type="protein sequence ID" value="BAT71487.1"/>
    <property type="molecule type" value="Genomic_DNA"/>
</dbReference>
<dbReference type="Proteomes" id="UP000063234">
    <property type="component" value="Chromosome"/>
</dbReference>
<proteinExistence type="predicted"/>
<evidence type="ECO:0000256" key="1">
    <source>
        <dbReference type="SAM" id="Phobius"/>
    </source>
</evidence>
<keyword evidence="3" id="KW-1185">Reference proteome</keyword>
<organism evidence="2 3">
    <name type="scientific">Thermosulfidibacter takaii (strain DSM 17441 / JCM 13301 / NBRC 103674 / ABI70S6)</name>
    <dbReference type="NCBI Taxonomy" id="1298851"/>
    <lineage>
        <taxon>Bacteria</taxon>
        <taxon>Pseudomonadati</taxon>
        <taxon>Thermosulfidibacterota</taxon>
        <taxon>Thermosulfidibacteria</taxon>
        <taxon>Thermosulfidibacterales</taxon>
        <taxon>Thermosulfidibacteraceae</taxon>
    </lineage>
</organism>
<protein>
    <recommendedName>
        <fullName evidence="4">DUF2721 domain-containing protein</fullName>
    </recommendedName>
</protein>